<organism evidence="3 4">
    <name type="scientific">Cryptosporidium ubiquitum</name>
    <dbReference type="NCBI Taxonomy" id="857276"/>
    <lineage>
        <taxon>Eukaryota</taxon>
        <taxon>Sar</taxon>
        <taxon>Alveolata</taxon>
        <taxon>Apicomplexa</taxon>
        <taxon>Conoidasida</taxon>
        <taxon>Coccidia</taxon>
        <taxon>Eucoccidiorida</taxon>
        <taxon>Eimeriorina</taxon>
        <taxon>Cryptosporidiidae</taxon>
        <taxon>Cryptosporidium</taxon>
    </lineage>
</organism>
<evidence type="ECO:0000256" key="2">
    <source>
        <dbReference type="SAM" id="SignalP"/>
    </source>
</evidence>
<dbReference type="RefSeq" id="XP_028876515.1">
    <property type="nucleotide sequence ID" value="XM_029019041.1"/>
</dbReference>
<keyword evidence="2" id="KW-0732">Signal</keyword>
<feature type="transmembrane region" description="Helical" evidence="1">
    <location>
        <begin position="227"/>
        <end position="248"/>
    </location>
</feature>
<keyword evidence="1" id="KW-0812">Transmembrane</keyword>
<dbReference type="AlphaFoldDB" id="A0A1J4MR83"/>
<protein>
    <submittedName>
        <fullName evidence="3">Uncharacterized protein</fullName>
    </submittedName>
</protein>
<feature type="signal peptide" evidence="2">
    <location>
        <begin position="1"/>
        <end position="23"/>
    </location>
</feature>
<accession>A0A1J4MR83</accession>
<name>A0A1J4MR83_9CRYT</name>
<dbReference type="OrthoDB" id="341185at2759"/>
<evidence type="ECO:0000313" key="3">
    <source>
        <dbReference type="EMBL" id="OII75508.1"/>
    </source>
</evidence>
<feature type="chain" id="PRO_5013176163" evidence="2">
    <location>
        <begin position="24"/>
        <end position="260"/>
    </location>
</feature>
<dbReference type="VEuPathDB" id="CryptoDB:cubi_02029"/>
<keyword evidence="4" id="KW-1185">Reference proteome</keyword>
<keyword evidence="1" id="KW-0472">Membrane</keyword>
<dbReference type="GeneID" id="39978820"/>
<comment type="caution">
    <text evidence="3">The sequence shown here is derived from an EMBL/GenBank/DDBJ whole genome shotgun (WGS) entry which is preliminary data.</text>
</comment>
<proteinExistence type="predicted"/>
<keyword evidence="1" id="KW-1133">Transmembrane helix</keyword>
<dbReference type="EMBL" id="LRBP01000001">
    <property type="protein sequence ID" value="OII75508.1"/>
    <property type="molecule type" value="Genomic_DNA"/>
</dbReference>
<evidence type="ECO:0000256" key="1">
    <source>
        <dbReference type="SAM" id="Phobius"/>
    </source>
</evidence>
<reference evidence="3 4" key="1">
    <citation type="submission" date="2016-10" db="EMBL/GenBank/DDBJ databases">
        <title>Reductive evolution of mitochondrial metabolism and differential evolution of invasion-related proteins in Cryptosporidium.</title>
        <authorList>
            <person name="Liu S."/>
            <person name="Roellig D.M."/>
            <person name="Guo Y."/>
            <person name="Li N."/>
            <person name="Frace M.A."/>
            <person name="Tang K."/>
            <person name="Zhang L."/>
            <person name="Feng Y."/>
            <person name="Xiao L."/>
        </authorList>
    </citation>
    <scope>NUCLEOTIDE SEQUENCE [LARGE SCALE GENOMIC DNA]</scope>
    <source>
        <strain evidence="3">39726</strain>
    </source>
</reference>
<dbReference type="Proteomes" id="UP000186176">
    <property type="component" value="Unassembled WGS sequence"/>
</dbReference>
<evidence type="ECO:0000313" key="4">
    <source>
        <dbReference type="Proteomes" id="UP000186176"/>
    </source>
</evidence>
<gene>
    <name evidence="3" type="ORF">cubi_02029</name>
</gene>
<sequence length="260" mass="28914">MIKLSHSFIIACILVYILNHFEQIKIESNSKISLLRIKVKEKGFLSRAANAAGRVIFGIDTTPKEQPINTERIPVGMFPDPKELAQELDMLENRKISPDSNRQFALKYVTDVLNGQTPNMELLSNSQMAQVSSGVFDRGSQEALSVSNKTKIAEMQANKEKEQALQSQGQIIKDGEQIKIGKQGPVTLNDPDENNKGKTIPPNLALVDEEEKFVDKVADQSIFSHPLVIISIFILVVCMFAGGGLVYFKIIGKKKRKRSS</sequence>